<evidence type="ECO:0000256" key="17">
    <source>
        <dbReference type="RuleBase" id="RU363063"/>
    </source>
</evidence>
<dbReference type="EMBL" id="WAAF01020464">
    <property type="protein sequence ID" value="NXX51323.1"/>
    <property type="molecule type" value="Genomic_DNA"/>
</dbReference>
<comment type="subcellular location">
    <subcellularLocation>
        <location evidence="2 17">Golgi apparatus membrane</location>
        <topology evidence="2 17">Single-pass type II membrane protein</topology>
    </subcellularLocation>
</comment>
<dbReference type="InterPro" id="IPR002659">
    <property type="entry name" value="Glyco_trans_31"/>
</dbReference>
<dbReference type="GO" id="GO:0006629">
    <property type="term" value="P:lipid metabolic process"/>
    <property type="evidence" value="ECO:0007669"/>
    <property type="project" value="UniProtKB-KW"/>
</dbReference>
<comment type="caution">
    <text evidence="18">The sequence shown here is derived from an EMBL/GenBank/DDBJ whole genome shotgun (WGS) entry which is preliminary data.</text>
</comment>
<keyword evidence="8" id="KW-0460">Magnesium</keyword>
<evidence type="ECO:0000256" key="11">
    <source>
        <dbReference type="ARBA" id="ARBA00023034"/>
    </source>
</evidence>
<reference evidence="18" key="1">
    <citation type="submission" date="2020-02" db="EMBL/GenBank/DDBJ databases">
        <title>Bird 10,000 Genomes (B10K) Project - Family phase.</title>
        <authorList>
            <person name="Zhang G."/>
        </authorList>
    </citation>
    <scope>NUCLEOTIDE SEQUENCE</scope>
    <source>
        <strain evidence="18">B10K-DU-002-37</strain>
        <tissue evidence="18">Muscle</tissue>
    </source>
</reference>
<keyword evidence="14" id="KW-0325">Glycoprotein</keyword>
<dbReference type="Pfam" id="PF01762">
    <property type="entry name" value="Galactosyl_T"/>
    <property type="match status" value="1"/>
</dbReference>
<dbReference type="PANTHER" id="PTHR11214">
    <property type="entry name" value="BETA-1,3-N-ACETYLGLUCOSAMINYLTRANSFERASE"/>
    <property type="match status" value="1"/>
</dbReference>
<dbReference type="GO" id="GO:0008499">
    <property type="term" value="F:N-acetyl-beta-D-glucosaminide beta-(1,3)-galactosyltransferase activity"/>
    <property type="evidence" value="ECO:0007669"/>
    <property type="project" value="TreeGrafter"/>
</dbReference>
<gene>
    <name evidence="18" type="primary">B3galnt1</name>
    <name evidence="18" type="ORF">TRILEU_R14100</name>
</gene>
<keyword evidence="12" id="KW-0443">Lipid metabolism</keyword>
<evidence type="ECO:0000256" key="8">
    <source>
        <dbReference type="ARBA" id="ARBA00022842"/>
    </source>
</evidence>
<dbReference type="OrthoDB" id="5957813at2759"/>
<organism evidence="18 19">
    <name type="scientific">Tricholaema leucomelas</name>
    <name type="common">pied barbet</name>
    <dbReference type="NCBI Taxonomy" id="240729"/>
    <lineage>
        <taxon>Eukaryota</taxon>
        <taxon>Metazoa</taxon>
        <taxon>Chordata</taxon>
        <taxon>Craniata</taxon>
        <taxon>Vertebrata</taxon>
        <taxon>Euteleostomi</taxon>
        <taxon>Archelosauria</taxon>
        <taxon>Archosauria</taxon>
        <taxon>Dinosauria</taxon>
        <taxon>Saurischia</taxon>
        <taxon>Theropoda</taxon>
        <taxon>Coelurosauria</taxon>
        <taxon>Aves</taxon>
        <taxon>Neognathae</taxon>
        <taxon>Neoaves</taxon>
        <taxon>Telluraves</taxon>
        <taxon>Coraciimorphae</taxon>
        <taxon>Piciformes</taxon>
        <taxon>Lybiidae</taxon>
        <taxon>Tricholaema lacrymosa</taxon>
    </lineage>
</organism>
<keyword evidence="11 17" id="KW-0333">Golgi apparatus</keyword>
<evidence type="ECO:0000256" key="15">
    <source>
        <dbReference type="ARBA" id="ARBA00045577"/>
    </source>
</evidence>
<comment type="pathway">
    <text evidence="3">Protein modification; protein glycosylation.</text>
</comment>
<keyword evidence="6 18" id="KW-0808">Transferase</keyword>
<keyword evidence="13" id="KW-0472">Membrane</keyword>
<evidence type="ECO:0000256" key="6">
    <source>
        <dbReference type="ARBA" id="ARBA00022679"/>
    </source>
</evidence>
<evidence type="ECO:0000256" key="13">
    <source>
        <dbReference type="ARBA" id="ARBA00023136"/>
    </source>
</evidence>
<comment type="cofactor">
    <cofactor evidence="1">
        <name>Mg(2+)</name>
        <dbReference type="ChEBI" id="CHEBI:18420"/>
    </cofactor>
</comment>
<evidence type="ECO:0000256" key="3">
    <source>
        <dbReference type="ARBA" id="ARBA00004922"/>
    </source>
</evidence>
<evidence type="ECO:0000256" key="4">
    <source>
        <dbReference type="ARBA" id="ARBA00008661"/>
    </source>
</evidence>
<feature type="non-terminal residue" evidence="18">
    <location>
        <position position="325"/>
    </location>
</feature>
<dbReference type="EC" id="2.4.1.-" evidence="17"/>
<dbReference type="AlphaFoldDB" id="A0A852J5B2"/>
<evidence type="ECO:0000313" key="19">
    <source>
        <dbReference type="Proteomes" id="UP000627253"/>
    </source>
</evidence>
<dbReference type="Gene3D" id="3.90.550.50">
    <property type="match status" value="1"/>
</dbReference>
<evidence type="ECO:0000256" key="5">
    <source>
        <dbReference type="ARBA" id="ARBA00022676"/>
    </source>
</evidence>
<comment type="function">
    <text evidence="15">Transfers N-acetylgalactosamine onto globotriaosylceramide. Plays a critical role in preimplantation stage embryonic development.</text>
</comment>
<feature type="non-terminal residue" evidence="18">
    <location>
        <position position="1"/>
    </location>
</feature>
<evidence type="ECO:0000256" key="7">
    <source>
        <dbReference type="ARBA" id="ARBA00022692"/>
    </source>
</evidence>
<dbReference type="Proteomes" id="UP000627253">
    <property type="component" value="Unassembled WGS sequence"/>
</dbReference>
<evidence type="ECO:0000256" key="14">
    <source>
        <dbReference type="ARBA" id="ARBA00023180"/>
    </source>
</evidence>
<dbReference type="GO" id="GO:0006493">
    <property type="term" value="P:protein O-linked glycosylation"/>
    <property type="evidence" value="ECO:0007669"/>
    <property type="project" value="TreeGrafter"/>
</dbReference>
<comment type="catalytic activity">
    <reaction evidence="16">
        <text>a globoside Gb3Cer (d18:1(4E)) + UDP-N-acetyl-alpha-D-galactosamine = a globoside Gb4Cer (d18:1(4E)) + UDP + H(+)</text>
        <dbReference type="Rhea" id="RHEA:22252"/>
        <dbReference type="ChEBI" id="CHEBI:15378"/>
        <dbReference type="ChEBI" id="CHEBI:18259"/>
        <dbReference type="ChEBI" id="CHEBI:18313"/>
        <dbReference type="ChEBI" id="CHEBI:58223"/>
        <dbReference type="ChEBI" id="CHEBI:67138"/>
        <dbReference type="EC" id="2.4.1.79"/>
    </reaction>
    <physiologicalReaction direction="left-to-right" evidence="16">
        <dbReference type="Rhea" id="RHEA:22253"/>
    </physiologicalReaction>
</comment>
<dbReference type="GO" id="GO:0000139">
    <property type="term" value="C:Golgi membrane"/>
    <property type="evidence" value="ECO:0007669"/>
    <property type="project" value="UniProtKB-SubCell"/>
</dbReference>
<evidence type="ECO:0000256" key="12">
    <source>
        <dbReference type="ARBA" id="ARBA00023098"/>
    </source>
</evidence>
<keyword evidence="9" id="KW-0735">Signal-anchor</keyword>
<evidence type="ECO:0000256" key="16">
    <source>
        <dbReference type="ARBA" id="ARBA00049395"/>
    </source>
</evidence>
<name>A0A852J5B2_9PICI</name>
<dbReference type="PANTHER" id="PTHR11214:SF153">
    <property type="entry name" value="UDP-GALNAC:BETA-1,3-N-ACETYLGALACTOSAMINYLTRANSFERASE 1"/>
    <property type="match status" value="1"/>
</dbReference>
<accession>A0A852J5B2</accession>
<protein>
    <recommendedName>
        <fullName evidence="17">Hexosyltransferase</fullName>
        <ecNumber evidence="17">2.4.1.-</ecNumber>
    </recommendedName>
</protein>
<evidence type="ECO:0000256" key="2">
    <source>
        <dbReference type="ARBA" id="ARBA00004323"/>
    </source>
</evidence>
<comment type="similarity">
    <text evidence="4 17">Belongs to the glycosyltransferase 31 family.</text>
</comment>
<sequence length="325" mass="38490">CAMLLNVMHMRRLQWFFLLLLAFSVLTLWYVIFPSDAGPEQTNLMYFYDYEPLHKQRYLFTLRERPKCKDLDPFLVILVSSSPQDVKLRQAIRITWGSQRFWWGQRILTLFLLGEDTERAGSTAALSVEDESILYGDIIRQDFLDTYDNLTLKTIMAFQWVSQFCSNARFLMKTDDDVFINTPNLVKFLLRLNSSENVFSGYPLINNFAYRGFYRRRYISYREYPFRLYPPYCSGMDYVLDGRLAVRVYELMSHVRPVKFEDVYVGICLNTLKVNISLPEETQFFLYKIRFDICRYRELIAVHGVTAGEIIRFWQDLSSHASVNC</sequence>
<dbReference type="GO" id="GO:0047273">
    <property type="term" value="F:galactosylgalactosylglucosylceramide beta-D-acetylgalactosaminyltransferase activity"/>
    <property type="evidence" value="ECO:0007669"/>
    <property type="project" value="UniProtKB-EC"/>
</dbReference>
<keyword evidence="19" id="KW-1185">Reference proteome</keyword>
<keyword evidence="7" id="KW-0812">Transmembrane</keyword>
<keyword evidence="5 17" id="KW-0328">Glycosyltransferase</keyword>
<evidence type="ECO:0000256" key="10">
    <source>
        <dbReference type="ARBA" id="ARBA00022989"/>
    </source>
</evidence>
<evidence type="ECO:0000313" key="18">
    <source>
        <dbReference type="EMBL" id="NXX51323.1"/>
    </source>
</evidence>
<proteinExistence type="inferred from homology"/>
<keyword evidence="10" id="KW-1133">Transmembrane helix</keyword>
<evidence type="ECO:0000256" key="9">
    <source>
        <dbReference type="ARBA" id="ARBA00022968"/>
    </source>
</evidence>
<evidence type="ECO:0000256" key="1">
    <source>
        <dbReference type="ARBA" id="ARBA00001946"/>
    </source>
</evidence>
<dbReference type="FunFam" id="3.90.550.50:FF:000001">
    <property type="entry name" value="Hexosyltransferase"/>
    <property type="match status" value="1"/>
</dbReference>